<feature type="coiled-coil region" evidence="1">
    <location>
        <begin position="801"/>
        <end position="828"/>
    </location>
</feature>
<evidence type="ECO:0000256" key="2">
    <source>
        <dbReference type="SAM" id="MobiDB-lite"/>
    </source>
</evidence>
<gene>
    <name evidence="4" type="ORF">SAMN05216236_11058</name>
</gene>
<evidence type="ECO:0000256" key="1">
    <source>
        <dbReference type="SAM" id="Coils"/>
    </source>
</evidence>
<dbReference type="eggNOG" id="COG5412">
    <property type="taxonomic scope" value="Bacteria"/>
</dbReference>
<organism evidence="4 5">
    <name type="scientific">Sedimentitalea nanhaiensis</name>
    <dbReference type="NCBI Taxonomy" id="999627"/>
    <lineage>
        <taxon>Bacteria</taxon>
        <taxon>Pseudomonadati</taxon>
        <taxon>Pseudomonadota</taxon>
        <taxon>Alphaproteobacteria</taxon>
        <taxon>Rhodobacterales</taxon>
        <taxon>Paracoccaceae</taxon>
        <taxon>Sedimentitalea</taxon>
    </lineage>
</organism>
<feature type="region of interest" description="Disordered" evidence="2">
    <location>
        <begin position="939"/>
        <end position="964"/>
    </location>
</feature>
<evidence type="ECO:0000313" key="5">
    <source>
        <dbReference type="Proteomes" id="UP000182466"/>
    </source>
</evidence>
<protein>
    <recommendedName>
        <fullName evidence="3">eCIS core domain-containing protein</fullName>
    </recommendedName>
</protein>
<dbReference type="EMBL" id="FPAW01000010">
    <property type="protein sequence ID" value="SFT86607.1"/>
    <property type="molecule type" value="Genomic_DNA"/>
</dbReference>
<feature type="domain" description="eCIS core" evidence="3">
    <location>
        <begin position="189"/>
        <end position="262"/>
    </location>
</feature>
<dbReference type="eggNOG" id="COG3064">
    <property type="taxonomic scope" value="Bacteria"/>
</dbReference>
<accession>A0A1I7BHI4</accession>
<proteinExistence type="predicted"/>
<keyword evidence="5" id="KW-1185">Reference proteome</keyword>
<dbReference type="OrthoDB" id="7387101at2"/>
<dbReference type="RefSeq" id="WP_027264221.1">
    <property type="nucleotide sequence ID" value="NZ_FPAW01000010.1"/>
</dbReference>
<dbReference type="InterPro" id="IPR025295">
    <property type="entry name" value="eCIS_core_dom"/>
</dbReference>
<dbReference type="Proteomes" id="UP000182466">
    <property type="component" value="Unassembled WGS sequence"/>
</dbReference>
<sequence length="1323" mass="142596">MSEGHKIKLPAKAQSRPRPAPAILKPRQHHGAAILQPALRVGAVNDPAEHEAEAMASRVVASSAPAMDTPDAPRAQGSAALPLRRGVDDQPNLDELKTPDLPAAQADVTVASSEDVDTTGLDGDDTSELDSGQPQDTAGEAPAPDTPPIEDAPPPVLERSETDAVVGRGGGTAPRDVANLVASPGPGRPLPRAVRQRIEPHFGTSFRHVRLHDAPADRRAAARIGARAFTHGNRIWLGEGESETNTRLMAHELTHVVQQTRGSDALPLAREPVIRRGYFANKAESIARHVPGYTLITVLIGRTLISGKKVSMTAENLLGGFMGLIPGGTLIFDRLKEAKVIQEAFGWVKDKLGELNLTWTRIKSDLSDALDTLNPFKAARNVKRMVVNLVRDIVRFVKAIAKKLLELIVRGALKLAGNRAEDVWRILQKAGQVIGTILEDPLGFVKNLIKAVVGGFKQFGRNILEHLKKGLLGWLFGSLDGAGITLPTKLDFKGLISLALQLIGVSYAKFRKMLVKRLGAKGEKMVSMMEKSVEVVKTLLKEGFVGIWQKLLGMIDNFKQTLIGGMSSMVNSSLVQAGIAWLASLTNPVGAIVKIVYSIYQMIVTFIERFDQIKEVAKSIFDSVGAIARGQVAKAANFIEDTIGRSVPLVIAFVAALVPISGITKKIRTVIDKLRKPVDKAMGKMLTFMVKKAKKLFSKLIGKVNGKRKFPSANFKIGAKQHRIFAQKKGKKLEAMIASATPQKVQDVELAHKTEIKKIKGAEGPAVQTALAIAKAVQKQTEEADDEVGAEAKKVKPDNEKVNQLKRLKALEAEIIEAAKELEAAGKATDTNPMISSQTEVALFRAAEPRLMEFEGTSDTHGGLMKRAKEKYSSLIPDPVSSFYEMDHTIEKRFAKVVLENLPLIDPAKASQRKGEDVQEGKHRADRAGAFNAQLAADQAKGQRKGERAAGASAALQGGEAPPLGQIGTGEFKKIPDTAPAFPALAMYRHNHVKDKGLKSQASIIEQARTKPDPHAHVKSSLKAQMNLEIKEMKAKMAADTSATPKLKKQVNAGLEKAKAENTRIFGLEETRARKVKAEEKKDRAFEQSASVLGFEGGKGAPNFLQIEGVGAEYGSLPGGEHLERDHIVDKAYPKNAATLPLLGKRDKTLLKAAVTARTDAEKAPLSAKQSARLDAVKSARLFPPSSGIARYTDANGYAIPLYKPLARRVTSKTGSAIDSAALAAKATFSDAAALADYVMDGSETKLDGVRSGKSRQVAEVLRARALAHASHVAEAYSQELRTIPAKQEPAAQKLAKAHMTRIAGQVSQSLAKARTRTDALFT</sequence>
<evidence type="ECO:0000259" key="3">
    <source>
        <dbReference type="Pfam" id="PF13699"/>
    </source>
</evidence>
<feature type="compositionally biased region" description="Acidic residues" evidence="2">
    <location>
        <begin position="114"/>
        <end position="128"/>
    </location>
</feature>
<dbReference type="Pfam" id="PF13699">
    <property type="entry name" value="eCIS_core"/>
    <property type="match status" value="1"/>
</dbReference>
<feature type="region of interest" description="Disordered" evidence="2">
    <location>
        <begin position="45"/>
        <end position="192"/>
    </location>
</feature>
<feature type="compositionally biased region" description="Pro residues" evidence="2">
    <location>
        <begin position="144"/>
        <end position="156"/>
    </location>
</feature>
<feature type="region of interest" description="Disordered" evidence="2">
    <location>
        <begin position="1"/>
        <end position="22"/>
    </location>
</feature>
<evidence type="ECO:0000313" key="4">
    <source>
        <dbReference type="EMBL" id="SFT86607.1"/>
    </source>
</evidence>
<keyword evidence="1" id="KW-0175">Coiled coil</keyword>
<reference evidence="4 5" key="1">
    <citation type="submission" date="2016-10" db="EMBL/GenBank/DDBJ databases">
        <authorList>
            <person name="de Groot N.N."/>
        </authorList>
    </citation>
    <scope>NUCLEOTIDE SEQUENCE [LARGE SCALE GENOMIC DNA]</scope>
    <source>
        <strain evidence="4 5">CGMCC 1.10959</strain>
    </source>
</reference>
<dbReference type="STRING" id="999627.SAMN05216236_11058"/>
<name>A0A1I7BHI4_9RHOB</name>